<dbReference type="InterPro" id="IPR006879">
    <property type="entry name" value="YdjC-like"/>
</dbReference>
<comment type="cofactor">
    <cofactor evidence="1">
        <name>Mg(2+)</name>
        <dbReference type="ChEBI" id="CHEBI:18420"/>
    </cofactor>
</comment>
<dbReference type="EMBL" id="MGGR01000029">
    <property type="protein sequence ID" value="OGM32620.1"/>
    <property type="molecule type" value="Genomic_DNA"/>
</dbReference>
<evidence type="ECO:0000256" key="3">
    <source>
        <dbReference type="ARBA" id="ARBA00022801"/>
    </source>
</evidence>
<organism evidence="6 7">
    <name type="scientific">Candidatus Woesebacteria bacterium RIFCSPHIGHO2_02_FULL_39_13</name>
    <dbReference type="NCBI Taxonomy" id="1802505"/>
    <lineage>
        <taxon>Bacteria</taxon>
        <taxon>Candidatus Woeseibacteriota</taxon>
    </lineage>
</organism>
<evidence type="ECO:0008006" key="8">
    <source>
        <dbReference type="Google" id="ProtNLM"/>
    </source>
</evidence>
<dbReference type="GO" id="GO:0016787">
    <property type="term" value="F:hydrolase activity"/>
    <property type="evidence" value="ECO:0007669"/>
    <property type="project" value="UniProtKB-KW"/>
</dbReference>
<evidence type="ECO:0000256" key="1">
    <source>
        <dbReference type="ARBA" id="ARBA00001946"/>
    </source>
</evidence>
<dbReference type="GO" id="GO:0046872">
    <property type="term" value="F:metal ion binding"/>
    <property type="evidence" value="ECO:0007669"/>
    <property type="project" value="UniProtKB-KW"/>
</dbReference>
<name>A0A1F7YZH7_9BACT</name>
<reference evidence="6 7" key="1">
    <citation type="journal article" date="2016" name="Nat. Commun.">
        <title>Thousands of microbial genomes shed light on interconnected biogeochemical processes in an aquifer system.</title>
        <authorList>
            <person name="Anantharaman K."/>
            <person name="Brown C.T."/>
            <person name="Hug L.A."/>
            <person name="Sharon I."/>
            <person name="Castelle C.J."/>
            <person name="Probst A.J."/>
            <person name="Thomas B.C."/>
            <person name="Singh A."/>
            <person name="Wilkins M.J."/>
            <person name="Karaoz U."/>
            <person name="Brodie E.L."/>
            <person name="Williams K.H."/>
            <person name="Hubbard S.S."/>
            <person name="Banfield J.F."/>
        </authorList>
    </citation>
    <scope>NUCLEOTIDE SEQUENCE [LARGE SCALE GENOMIC DNA]</scope>
</reference>
<dbReference type="AlphaFoldDB" id="A0A1F7YZH7"/>
<dbReference type="Proteomes" id="UP000177169">
    <property type="component" value="Unassembled WGS sequence"/>
</dbReference>
<evidence type="ECO:0000313" key="7">
    <source>
        <dbReference type="Proteomes" id="UP000177169"/>
    </source>
</evidence>
<dbReference type="Gene3D" id="3.20.20.370">
    <property type="entry name" value="Glycoside hydrolase/deacetylase"/>
    <property type="match status" value="1"/>
</dbReference>
<accession>A0A1F7YZH7</accession>
<dbReference type="GO" id="GO:0005975">
    <property type="term" value="P:carbohydrate metabolic process"/>
    <property type="evidence" value="ECO:0007669"/>
    <property type="project" value="InterPro"/>
</dbReference>
<keyword evidence="3" id="KW-0378">Hydrolase</keyword>
<evidence type="ECO:0000313" key="6">
    <source>
        <dbReference type="EMBL" id="OGM32620.1"/>
    </source>
</evidence>
<comment type="caution">
    <text evidence="6">The sequence shown here is derived from an EMBL/GenBank/DDBJ whole genome shotgun (WGS) entry which is preliminary data.</text>
</comment>
<keyword evidence="4" id="KW-0460">Magnesium</keyword>
<evidence type="ECO:0000256" key="4">
    <source>
        <dbReference type="ARBA" id="ARBA00022842"/>
    </source>
</evidence>
<evidence type="ECO:0000256" key="5">
    <source>
        <dbReference type="ARBA" id="ARBA00023277"/>
    </source>
</evidence>
<keyword evidence="5" id="KW-0119">Carbohydrate metabolism</keyword>
<dbReference type="STRING" id="1802505.A3D01_05195"/>
<dbReference type="PANTHER" id="PTHR31609">
    <property type="entry name" value="YDJC DEACETYLASE FAMILY MEMBER"/>
    <property type="match status" value="1"/>
</dbReference>
<dbReference type="PANTHER" id="PTHR31609:SF1">
    <property type="entry name" value="CARBOHYDRATE DEACETYLASE"/>
    <property type="match status" value="1"/>
</dbReference>
<dbReference type="SUPFAM" id="SSF88713">
    <property type="entry name" value="Glycoside hydrolase/deacetylase"/>
    <property type="match status" value="1"/>
</dbReference>
<gene>
    <name evidence="6" type="ORF">A3D01_05195</name>
</gene>
<dbReference type="InterPro" id="IPR011330">
    <property type="entry name" value="Glyco_hydro/deAcase_b/a-brl"/>
</dbReference>
<keyword evidence="2" id="KW-0479">Metal-binding</keyword>
<sequence length="234" mass="26547">MKTLIVNAYDFGYTSGVNDGIIKAHSEGIVTSTSLMVYGKAAKTASKLSKFPKLSVGLHFQITSKKLESDICNGRSLSLQTTEKINKEFIKQLKDFKKITGKNPTHLDSHHHIHMSPNVKSIFEKYSKKYGIPVRGFYGVKMIKDFFGWNSLRIRDLNRISVNNLLNILSRLEDGVGELMCHPGLLDKKLMGISRYSLEREDELKTLTDVKISNFIRKSGIKLANWTEAYKDML</sequence>
<protein>
    <recommendedName>
        <fullName evidence="8">ChbG/HpnK family deacetylase</fullName>
    </recommendedName>
</protein>
<evidence type="ECO:0000256" key="2">
    <source>
        <dbReference type="ARBA" id="ARBA00022723"/>
    </source>
</evidence>
<dbReference type="GO" id="GO:0019213">
    <property type="term" value="F:deacetylase activity"/>
    <property type="evidence" value="ECO:0007669"/>
    <property type="project" value="TreeGrafter"/>
</dbReference>
<proteinExistence type="predicted"/>
<dbReference type="Pfam" id="PF04794">
    <property type="entry name" value="YdjC"/>
    <property type="match status" value="1"/>
</dbReference>